<name>A0AA41QZS6_9BACT</name>
<feature type="modified residue" description="4-aspartylphosphate" evidence="3">
    <location>
        <position position="55"/>
    </location>
</feature>
<dbReference type="GO" id="GO:0000160">
    <property type="term" value="P:phosphorelay signal transduction system"/>
    <property type="evidence" value="ECO:0007669"/>
    <property type="project" value="UniProtKB-KW"/>
</dbReference>
<dbReference type="AlphaFoldDB" id="A0AA41QZS6"/>
<dbReference type="Proteomes" id="UP001165427">
    <property type="component" value="Unassembled WGS sequence"/>
</dbReference>
<evidence type="ECO:0000259" key="4">
    <source>
        <dbReference type="PROSITE" id="PS50110"/>
    </source>
</evidence>
<gene>
    <name evidence="5" type="ORF">MRX98_06210</name>
</gene>
<protein>
    <submittedName>
        <fullName evidence="5">Response regulator</fullName>
    </submittedName>
</protein>
<evidence type="ECO:0000313" key="6">
    <source>
        <dbReference type="Proteomes" id="UP001165427"/>
    </source>
</evidence>
<evidence type="ECO:0000313" key="5">
    <source>
        <dbReference type="EMBL" id="MCJ8500162.1"/>
    </source>
</evidence>
<comment type="caution">
    <text evidence="5">The sequence shown here is derived from an EMBL/GenBank/DDBJ whole genome shotgun (WGS) entry which is preliminary data.</text>
</comment>
<dbReference type="Gene3D" id="3.40.50.2300">
    <property type="match status" value="1"/>
</dbReference>
<evidence type="ECO:0000256" key="3">
    <source>
        <dbReference type="PROSITE-ProRule" id="PRU00169"/>
    </source>
</evidence>
<reference evidence="5" key="1">
    <citation type="submission" date="2022-04" db="EMBL/GenBank/DDBJ databases">
        <title>Desulfatitalea alkaliphila sp. nov., a novel anaerobic sulfate-reducing bacterium isolated from terrestrial mud volcano, Taman Peninsula, Russia.</title>
        <authorList>
            <person name="Khomyakova M.A."/>
            <person name="Merkel A.Y."/>
            <person name="Slobodkin A.I."/>
        </authorList>
    </citation>
    <scope>NUCLEOTIDE SEQUENCE</scope>
    <source>
        <strain evidence="5">M08but</strain>
    </source>
</reference>
<evidence type="ECO:0000256" key="2">
    <source>
        <dbReference type="ARBA" id="ARBA00023012"/>
    </source>
</evidence>
<keyword evidence="2" id="KW-0902">Two-component regulatory system</keyword>
<dbReference type="Pfam" id="PF00072">
    <property type="entry name" value="Response_reg"/>
    <property type="match status" value="1"/>
</dbReference>
<dbReference type="PROSITE" id="PS50110">
    <property type="entry name" value="RESPONSE_REGULATORY"/>
    <property type="match status" value="1"/>
</dbReference>
<dbReference type="InterPro" id="IPR011006">
    <property type="entry name" value="CheY-like_superfamily"/>
</dbReference>
<organism evidence="5 6">
    <name type="scientific">Desulfatitalea alkaliphila</name>
    <dbReference type="NCBI Taxonomy" id="2929485"/>
    <lineage>
        <taxon>Bacteria</taxon>
        <taxon>Pseudomonadati</taxon>
        <taxon>Thermodesulfobacteriota</taxon>
        <taxon>Desulfobacteria</taxon>
        <taxon>Desulfobacterales</taxon>
        <taxon>Desulfosarcinaceae</taxon>
        <taxon>Desulfatitalea</taxon>
    </lineage>
</organism>
<dbReference type="EMBL" id="JALJRB010000005">
    <property type="protein sequence ID" value="MCJ8500162.1"/>
    <property type="molecule type" value="Genomic_DNA"/>
</dbReference>
<accession>A0AA41QZS6</accession>
<evidence type="ECO:0000256" key="1">
    <source>
        <dbReference type="ARBA" id="ARBA00022553"/>
    </source>
</evidence>
<proteinExistence type="predicted"/>
<dbReference type="RefSeq" id="WP_246903995.1">
    <property type="nucleotide sequence ID" value="NZ_JALJRB010000005.1"/>
</dbReference>
<dbReference type="PANTHER" id="PTHR44591">
    <property type="entry name" value="STRESS RESPONSE REGULATOR PROTEIN 1"/>
    <property type="match status" value="1"/>
</dbReference>
<dbReference type="InterPro" id="IPR001789">
    <property type="entry name" value="Sig_transdc_resp-reg_receiver"/>
</dbReference>
<keyword evidence="6" id="KW-1185">Reference proteome</keyword>
<feature type="domain" description="Response regulatory" evidence="4">
    <location>
        <begin position="6"/>
        <end position="120"/>
    </location>
</feature>
<dbReference type="SMART" id="SM00448">
    <property type="entry name" value="REC"/>
    <property type="match status" value="1"/>
</dbReference>
<dbReference type="SUPFAM" id="SSF52172">
    <property type="entry name" value="CheY-like"/>
    <property type="match status" value="1"/>
</dbReference>
<dbReference type="InterPro" id="IPR050595">
    <property type="entry name" value="Bact_response_regulator"/>
</dbReference>
<keyword evidence="1 3" id="KW-0597">Phosphoprotein</keyword>
<dbReference type="PANTHER" id="PTHR44591:SF14">
    <property type="entry name" value="PROTEIN PILG"/>
    <property type="match status" value="1"/>
</dbReference>
<sequence length="162" mass="18388">MDAKINLLFADDEEKFLEAMTKRLEARDFNVIAVTRGDEALKAARNNPVDIALLDLRMPGMQGEETLSALKKEHSWMEIVILTGHGNIDSAVECTKMGAHSYLQKPCDLDQLLDALKEAYKKRVMNKTKIDEGRMGKLLEISHSKSPMEIMRKLKEIDAWQT</sequence>